<evidence type="ECO:0000313" key="1">
    <source>
        <dbReference type="EMBL" id="KAG8076365.1"/>
    </source>
</evidence>
<gene>
    <name evidence="1" type="ORF">GUJ93_ZPchr0006g41360</name>
</gene>
<sequence>MAAPSRFLLMCALSTSYSHRVLHDDDSELPWRGDILIWLCHVEENKVRGEDVYTYARSKTAWPISSTSILIMSSVMLVPSRPATMRAVDGRADLLYGDAVLPRRPASMAASFMRLARSAPLNPGMRMATTLRETSESSLLL</sequence>
<accession>A0A8J5VQE0</accession>
<evidence type="ECO:0000313" key="2">
    <source>
        <dbReference type="Proteomes" id="UP000729402"/>
    </source>
</evidence>
<protein>
    <submittedName>
        <fullName evidence="1">Uncharacterized protein</fullName>
    </submittedName>
</protein>
<dbReference type="EMBL" id="JAAALK010000283">
    <property type="protein sequence ID" value="KAG8076365.1"/>
    <property type="molecule type" value="Genomic_DNA"/>
</dbReference>
<reference evidence="1" key="1">
    <citation type="journal article" date="2021" name="bioRxiv">
        <title>Whole Genome Assembly and Annotation of Northern Wild Rice, Zizania palustris L., Supports a Whole Genome Duplication in the Zizania Genus.</title>
        <authorList>
            <person name="Haas M."/>
            <person name="Kono T."/>
            <person name="Macchietto M."/>
            <person name="Millas R."/>
            <person name="McGilp L."/>
            <person name="Shao M."/>
            <person name="Duquette J."/>
            <person name="Hirsch C.N."/>
            <person name="Kimball J."/>
        </authorList>
    </citation>
    <scope>NUCLEOTIDE SEQUENCE</scope>
    <source>
        <tissue evidence="1">Fresh leaf tissue</tissue>
    </source>
</reference>
<dbReference type="AlphaFoldDB" id="A0A8J5VQE0"/>
<reference evidence="1" key="2">
    <citation type="submission" date="2021-02" db="EMBL/GenBank/DDBJ databases">
        <authorList>
            <person name="Kimball J.A."/>
            <person name="Haas M.W."/>
            <person name="Macchietto M."/>
            <person name="Kono T."/>
            <person name="Duquette J."/>
            <person name="Shao M."/>
        </authorList>
    </citation>
    <scope>NUCLEOTIDE SEQUENCE</scope>
    <source>
        <tissue evidence="1">Fresh leaf tissue</tissue>
    </source>
</reference>
<keyword evidence="2" id="KW-1185">Reference proteome</keyword>
<proteinExistence type="predicted"/>
<dbReference type="Proteomes" id="UP000729402">
    <property type="component" value="Unassembled WGS sequence"/>
</dbReference>
<organism evidence="1 2">
    <name type="scientific">Zizania palustris</name>
    <name type="common">Northern wild rice</name>
    <dbReference type="NCBI Taxonomy" id="103762"/>
    <lineage>
        <taxon>Eukaryota</taxon>
        <taxon>Viridiplantae</taxon>
        <taxon>Streptophyta</taxon>
        <taxon>Embryophyta</taxon>
        <taxon>Tracheophyta</taxon>
        <taxon>Spermatophyta</taxon>
        <taxon>Magnoliopsida</taxon>
        <taxon>Liliopsida</taxon>
        <taxon>Poales</taxon>
        <taxon>Poaceae</taxon>
        <taxon>BOP clade</taxon>
        <taxon>Oryzoideae</taxon>
        <taxon>Oryzeae</taxon>
        <taxon>Zizaniinae</taxon>
        <taxon>Zizania</taxon>
    </lineage>
</organism>
<comment type="caution">
    <text evidence="1">The sequence shown here is derived from an EMBL/GenBank/DDBJ whole genome shotgun (WGS) entry which is preliminary data.</text>
</comment>
<name>A0A8J5VQE0_ZIZPA</name>